<keyword evidence="5 7" id="KW-0808">Transferase</keyword>
<dbReference type="InterPro" id="IPR004839">
    <property type="entry name" value="Aminotransferase_I/II_large"/>
</dbReference>
<evidence type="ECO:0000256" key="1">
    <source>
        <dbReference type="ARBA" id="ARBA00001933"/>
    </source>
</evidence>
<dbReference type="CDD" id="cd00609">
    <property type="entry name" value="AAT_like"/>
    <property type="match status" value="1"/>
</dbReference>
<dbReference type="GO" id="GO:0033585">
    <property type="term" value="P:L-phenylalanine biosynthetic process from chorismate via phenylpyruvate"/>
    <property type="evidence" value="ECO:0007669"/>
    <property type="project" value="TreeGrafter"/>
</dbReference>
<dbReference type="GO" id="GO:0042802">
    <property type="term" value="F:identical protein binding"/>
    <property type="evidence" value="ECO:0007669"/>
    <property type="project" value="TreeGrafter"/>
</dbReference>
<dbReference type="FunFam" id="3.40.640.10:FF:000066">
    <property type="entry name" value="Aspartate aminotransferase"/>
    <property type="match status" value="1"/>
</dbReference>
<proteinExistence type="inferred from homology"/>
<accession>A0A517U5S8</accession>
<dbReference type="AlphaFoldDB" id="A0A517U5S8"/>
<dbReference type="Pfam" id="PF00155">
    <property type="entry name" value="Aminotran_1_2"/>
    <property type="match status" value="1"/>
</dbReference>
<keyword evidence="10" id="KW-1185">Reference proteome</keyword>
<dbReference type="InterPro" id="IPR015424">
    <property type="entry name" value="PyrdxlP-dep_Trfase"/>
</dbReference>
<dbReference type="InterPro" id="IPR015421">
    <property type="entry name" value="PyrdxlP-dep_Trfase_major"/>
</dbReference>
<dbReference type="PANTHER" id="PTHR11879">
    <property type="entry name" value="ASPARTATE AMINOTRANSFERASE"/>
    <property type="match status" value="1"/>
</dbReference>
<evidence type="ECO:0000313" key="9">
    <source>
        <dbReference type="EMBL" id="QDT75995.1"/>
    </source>
</evidence>
<dbReference type="KEGG" id="llh:I41_52400"/>
<evidence type="ECO:0000313" key="10">
    <source>
        <dbReference type="Proteomes" id="UP000317909"/>
    </source>
</evidence>
<dbReference type="PANTHER" id="PTHR11879:SF22">
    <property type="entry name" value="ASPARTATE AMINOTRANSFERASE, MITOCHONDRIAL"/>
    <property type="match status" value="1"/>
</dbReference>
<dbReference type="Proteomes" id="UP000317909">
    <property type="component" value="Chromosome"/>
</dbReference>
<evidence type="ECO:0000256" key="2">
    <source>
        <dbReference type="ARBA" id="ARBA00007441"/>
    </source>
</evidence>
<dbReference type="GO" id="GO:0005829">
    <property type="term" value="C:cytosol"/>
    <property type="evidence" value="ECO:0007669"/>
    <property type="project" value="TreeGrafter"/>
</dbReference>
<protein>
    <recommendedName>
        <fullName evidence="7">Aminotransferase</fullName>
        <ecNumber evidence="7">2.6.1.-</ecNumber>
    </recommendedName>
</protein>
<dbReference type="EMBL" id="CP036339">
    <property type="protein sequence ID" value="QDT75995.1"/>
    <property type="molecule type" value="Genomic_DNA"/>
</dbReference>
<evidence type="ECO:0000256" key="6">
    <source>
        <dbReference type="ARBA" id="ARBA00022898"/>
    </source>
</evidence>
<dbReference type="FunFam" id="3.90.1150.10:FF:000001">
    <property type="entry name" value="Aspartate aminotransferase"/>
    <property type="match status" value="1"/>
</dbReference>
<dbReference type="EC" id="2.6.1.-" evidence="7"/>
<evidence type="ECO:0000259" key="8">
    <source>
        <dbReference type="Pfam" id="PF00155"/>
    </source>
</evidence>
<dbReference type="GO" id="GO:0004838">
    <property type="term" value="F:L-tyrosine-2-oxoglutarate transaminase activity"/>
    <property type="evidence" value="ECO:0007669"/>
    <property type="project" value="TreeGrafter"/>
</dbReference>
<comment type="subunit">
    <text evidence="3">Homodimer.</text>
</comment>
<comment type="similarity">
    <text evidence="2 7">Belongs to the class-I pyridoxal-phosphate-dependent aminotransferase family.</text>
</comment>
<dbReference type="PRINTS" id="PR00799">
    <property type="entry name" value="TRANSAMINASE"/>
</dbReference>
<feature type="domain" description="Aminotransferase class I/classII large" evidence="8">
    <location>
        <begin position="64"/>
        <end position="428"/>
    </location>
</feature>
<organism evidence="9 10">
    <name type="scientific">Lacipirellula limnantheis</name>
    <dbReference type="NCBI Taxonomy" id="2528024"/>
    <lineage>
        <taxon>Bacteria</taxon>
        <taxon>Pseudomonadati</taxon>
        <taxon>Planctomycetota</taxon>
        <taxon>Planctomycetia</taxon>
        <taxon>Pirellulales</taxon>
        <taxon>Lacipirellulaceae</taxon>
        <taxon>Lacipirellula</taxon>
    </lineage>
</organism>
<dbReference type="InterPro" id="IPR000796">
    <property type="entry name" value="Asp_trans"/>
</dbReference>
<evidence type="ECO:0000256" key="3">
    <source>
        <dbReference type="ARBA" id="ARBA00011738"/>
    </source>
</evidence>
<dbReference type="PROSITE" id="PS00105">
    <property type="entry name" value="AA_TRANSFER_CLASS_1"/>
    <property type="match status" value="1"/>
</dbReference>
<keyword evidence="6" id="KW-0663">Pyridoxal phosphate</keyword>
<reference evidence="9 10" key="1">
    <citation type="submission" date="2019-02" db="EMBL/GenBank/DDBJ databases">
        <title>Deep-cultivation of Planctomycetes and their phenomic and genomic characterization uncovers novel biology.</title>
        <authorList>
            <person name="Wiegand S."/>
            <person name="Jogler M."/>
            <person name="Boedeker C."/>
            <person name="Pinto D."/>
            <person name="Vollmers J."/>
            <person name="Rivas-Marin E."/>
            <person name="Kohn T."/>
            <person name="Peeters S.H."/>
            <person name="Heuer A."/>
            <person name="Rast P."/>
            <person name="Oberbeckmann S."/>
            <person name="Bunk B."/>
            <person name="Jeske O."/>
            <person name="Meyerdierks A."/>
            <person name="Storesund J.E."/>
            <person name="Kallscheuer N."/>
            <person name="Luecker S."/>
            <person name="Lage O.M."/>
            <person name="Pohl T."/>
            <person name="Merkel B.J."/>
            <person name="Hornburger P."/>
            <person name="Mueller R.-W."/>
            <person name="Bruemmer F."/>
            <person name="Labrenz M."/>
            <person name="Spormann A.M."/>
            <person name="Op den Camp H."/>
            <person name="Overmann J."/>
            <person name="Amann R."/>
            <person name="Jetten M.S.M."/>
            <person name="Mascher T."/>
            <person name="Medema M.H."/>
            <person name="Devos D.P."/>
            <person name="Kaster A.-K."/>
            <person name="Ovreas L."/>
            <person name="Rohde M."/>
            <person name="Galperin M.Y."/>
            <person name="Jogler C."/>
        </authorList>
    </citation>
    <scope>NUCLEOTIDE SEQUENCE [LARGE SCALE GENOMIC DNA]</scope>
    <source>
        <strain evidence="9 10">I41</strain>
    </source>
</reference>
<evidence type="ECO:0000256" key="7">
    <source>
        <dbReference type="RuleBase" id="RU000481"/>
    </source>
</evidence>
<dbReference type="GO" id="GO:0030170">
    <property type="term" value="F:pyridoxal phosphate binding"/>
    <property type="evidence" value="ECO:0007669"/>
    <property type="project" value="InterPro"/>
</dbReference>
<dbReference type="NCBIfam" id="NF006719">
    <property type="entry name" value="PRK09257.1"/>
    <property type="match status" value="1"/>
</dbReference>
<name>A0A517U5S8_9BACT</name>
<dbReference type="SUPFAM" id="SSF53383">
    <property type="entry name" value="PLP-dependent transferases"/>
    <property type="match status" value="1"/>
</dbReference>
<evidence type="ECO:0000256" key="4">
    <source>
        <dbReference type="ARBA" id="ARBA00022576"/>
    </source>
</evidence>
<comment type="cofactor">
    <cofactor evidence="1 7">
        <name>pyridoxal 5'-phosphate</name>
        <dbReference type="ChEBI" id="CHEBI:597326"/>
    </cofactor>
</comment>
<keyword evidence="4 7" id="KW-0032">Aminotransferase</keyword>
<dbReference type="Gene3D" id="3.40.640.10">
    <property type="entry name" value="Type I PLP-dependent aspartate aminotransferase-like (Major domain)"/>
    <property type="match status" value="1"/>
</dbReference>
<evidence type="ECO:0000256" key="5">
    <source>
        <dbReference type="ARBA" id="ARBA00022679"/>
    </source>
</evidence>
<gene>
    <name evidence="9" type="primary">aspC_2</name>
    <name evidence="9" type="ORF">I41_52400</name>
</gene>
<dbReference type="Gene3D" id="3.90.1150.10">
    <property type="entry name" value="Aspartate Aminotransferase, domain 1"/>
    <property type="match status" value="1"/>
</dbReference>
<sequence>MRAPVFATANGLLTTDPLTNYLAAPAGHPDTTPFGISMLERIEAAPKDAILGLGEAFKADPRSEKINLSVGVYQDEHGKTPLLECVKEAERRLAANPTTKSYLPISGLPEYCKATAELAFGAGNEPLVSKRVAWAQTPGGTGALRVSADFIAANLPNSTVWMSEPTWPNHPQIFNAAGIATKTYPYFDAPNNSLNLAGMLAAIEKMAAGDVILLHGCCHNPTGIDPTAAEWKQIADAVFARGVMPLLDFAYQGFGDGLEEDAVGLKAFSRPGAELMVCSSYSKNFGLYRERVGALFVVTSTAAAAASVQTQIDKVIRSNYSNPPAHGGEVVATILRDPELRKQWEGEVTTMRNRINDMRHALVEALAAQGVPGDYSFMTRQRGMFSFSGLTKEQVEALRSEYAIYIVGSGRINVAGLTPANIERVAQCIGEVVGQTVAK</sequence>
<dbReference type="InterPro" id="IPR004838">
    <property type="entry name" value="NHTrfase_class1_PyrdxlP-BS"/>
</dbReference>
<dbReference type="GO" id="GO:0004069">
    <property type="term" value="F:L-aspartate:2-oxoglutarate aminotransferase activity"/>
    <property type="evidence" value="ECO:0007669"/>
    <property type="project" value="TreeGrafter"/>
</dbReference>
<dbReference type="InterPro" id="IPR015422">
    <property type="entry name" value="PyrdxlP-dep_Trfase_small"/>
</dbReference>